<dbReference type="PANTHER" id="PTHR10655">
    <property type="entry name" value="LYSOPHOSPHOLIPASE-RELATED"/>
    <property type="match status" value="1"/>
</dbReference>
<sequence length="286" mass="31161">MAALLATTRASRPPPVIIQPTSLHTHTFVLLHGLGNNGDRFGNELLETGLSSDGQTLNTIFPCARFVFPTAEWRRSAAFGRVRLTQWFNLSSLSDPSQRQEIQMDGFAESASYIRSIIAHEIETLPPGKIILGGLSQGCAMSLLILLSLEFSLGACIGMSGWLPYRHDIDDILGGVLDDIVSFGDEDESAPPDLSYQALGLIRGILSLDDINADAASAKRCLSTPLFLGHGERDEKVDCRLGDEAASTLSSLGMDVTWKRYPDLGHWYQIPGEIDDIVAFLNTTLK</sequence>
<dbReference type="OrthoDB" id="2418081at2759"/>
<comment type="caution">
    <text evidence="3">The sequence shown here is derived from an EMBL/GenBank/DDBJ whole genome shotgun (WGS) entry which is preliminary data.</text>
</comment>
<dbReference type="SUPFAM" id="SSF53474">
    <property type="entry name" value="alpha/beta-Hydrolases"/>
    <property type="match status" value="1"/>
</dbReference>
<keyword evidence="4" id="KW-1185">Reference proteome</keyword>
<dbReference type="GO" id="GO:0008474">
    <property type="term" value="F:palmitoyl-(protein) hydrolase activity"/>
    <property type="evidence" value="ECO:0007669"/>
    <property type="project" value="TreeGrafter"/>
</dbReference>
<name>A0A7C8I4E9_9PLEO</name>
<dbReference type="GO" id="GO:0005737">
    <property type="term" value="C:cytoplasm"/>
    <property type="evidence" value="ECO:0007669"/>
    <property type="project" value="TreeGrafter"/>
</dbReference>
<evidence type="ECO:0000313" key="3">
    <source>
        <dbReference type="EMBL" id="KAF2866833.1"/>
    </source>
</evidence>
<dbReference type="AlphaFoldDB" id="A0A7C8I4E9"/>
<comment type="similarity">
    <text evidence="1">Belongs to the AB hydrolase superfamily. AB hydrolase 2 family.</text>
</comment>
<dbReference type="Gene3D" id="3.40.50.1820">
    <property type="entry name" value="alpha/beta hydrolase"/>
    <property type="match status" value="1"/>
</dbReference>
<dbReference type="PANTHER" id="PTHR10655:SF63">
    <property type="entry name" value="PHOSPHOLIPASE_CARBOXYLESTERASE_THIOESTERASE DOMAIN-CONTAINING PROTEIN"/>
    <property type="match status" value="1"/>
</dbReference>
<reference evidence="3 4" key="1">
    <citation type="submission" date="2020-01" db="EMBL/GenBank/DDBJ databases">
        <authorList>
            <consortium name="DOE Joint Genome Institute"/>
            <person name="Haridas S."/>
            <person name="Albert R."/>
            <person name="Binder M."/>
            <person name="Bloem J."/>
            <person name="Labutti K."/>
            <person name="Salamov A."/>
            <person name="Andreopoulos B."/>
            <person name="Baker S.E."/>
            <person name="Barry K."/>
            <person name="Bills G."/>
            <person name="Bluhm B.H."/>
            <person name="Cannon C."/>
            <person name="Castanera R."/>
            <person name="Culley D.E."/>
            <person name="Daum C."/>
            <person name="Ezra D."/>
            <person name="Gonzalez J.B."/>
            <person name="Henrissat B."/>
            <person name="Kuo A."/>
            <person name="Liang C."/>
            <person name="Lipzen A."/>
            <person name="Lutzoni F."/>
            <person name="Magnuson J."/>
            <person name="Mondo S."/>
            <person name="Nolan M."/>
            <person name="Ohm R."/>
            <person name="Pangilinan J."/>
            <person name="Park H.-J.H."/>
            <person name="Ramirez L."/>
            <person name="Alfaro M."/>
            <person name="Sun H."/>
            <person name="Tritt A."/>
            <person name="Yoshinaga Y."/>
            <person name="Zwiers L.-H.L."/>
            <person name="Turgeon B.G."/>
            <person name="Goodwin S.B."/>
            <person name="Spatafora J.W."/>
            <person name="Crous P.W."/>
            <person name="Grigoriev I.V."/>
        </authorList>
    </citation>
    <scope>NUCLEOTIDE SEQUENCE [LARGE SCALE GENOMIC DNA]</scope>
    <source>
        <strain evidence="3 4">CBS 611.86</strain>
    </source>
</reference>
<dbReference type="Proteomes" id="UP000481861">
    <property type="component" value="Unassembled WGS sequence"/>
</dbReference>
<proteinExistence type="inferred from homology"/>
<dbReference type="InterPro" id="IPR003140">
    <property type="entry name" value="PLipase/COase/thioEstase"/>
</dbReference>
<feature type="domain" description="Phospholipase/carboxylesterase/thioesterase" evidence="2">
    <location>
        <begin position="220"/>
        <end position="284"/>
    </location>
</feature>
<dbReference type="InterPro" id="IPR029058">
    <property type="entry name" value="AB_hydrolase_fold"/>
</dbReference>
<protein>
    <submittedName>
        <fullName evidence="3">Alpha/Beta hydrolase protein</fullName>
    </submittedName>
</protein>
<evidence type="ECO:0000259" key="2">
    <source>
        <dbReference type="Pfam" id="PF02230"/>
    </source>
</evidence>
<organism evidence="3 4">
    <name type="scientific">Massariosphaeria phaeospora</name>
    <dbReference type="NCBI Taxonomy" id="100035"/>
    <lineage>
        <taxon>Eukaryota</taxon>
        <taxon>Fungi</taxon>
        <taxon>Dikarya</taxon>
        <taxon>Ascomycota</taxon>
        <taxon>Pezizomycotina</taxon>
        <taxon>Dothideomycetes</taxon>
        <taxon>Pleosporomycetidae</taxon>
        <taxon>Pleosporales</taxon>
        <taxon>Pleosporales incertae sedis</taxon>
        <taxon>Massariosphaeria</taxon>
    </lineage>
</organism>
<dbReference type="InterPro" id="IPR050565">
    <property type="entry name" value="LYPA1-2/EST-like"/>
</dbReference>
<feature type="domain" description="Phospholipase/carboxylesterase/thioesterase" evidence="2">
    <location>
        <begin position="15"/>
        <end position="188"/>
    </location>
</feature>
<gene>
    <name evidence="3" type="ORF">BDV95DRAFT_504269</name>
</gene>
<evidence type="ECO:0000313" key="4">
    <source>
        <dbReference type="Proteomes" id="UP000481861"/>
    </source>
</evidence>
<dbReference type="Pfam" id="PF02230">
    <property type="entry name" value="Abhydrolase_2"/>
    <property type="match status" value="2"/>
</dbReference>
<dbReference type="EMBL" id="JAADJZ010000026">
    <property type="protein sequence ID" value="KAF2866833.1"/>
    <property type="molecule type" value="Genomic_DNA"/>
</dbReference>
<keyword evidence="3" id="KW-0378">Hydrolase</keyword>
<evidence type="ECO:0000256" key="1">
    <source>
        <dbReference type="ARBA" id="ARBA00006499"/>
    </source>
</evidence>
<accession>A0A7C8I4E9</accession>
<dbReference type="GO" id="GO:0052689">
    <property type="term" value="F:carboxylic ester hydrolase activity"/>
    <property type="evidence" value="ECO:0007669"/>
    <property type="project" value="TreeGrafter"/>
</dbReference>